<dbReference type="AlphaFoldDB" id="A0A5B3FWD0"/>
<dbReference type="PROSITE" id="PS51257">
    <property type="entry name" value="PROKAR_LIPOPROTEIN"/>
    <property type="match status" value="1"/>
</dbReference>
<dbReference type="RefSeq" id="WP_149887906.1">
    <property type="nucleotide sequence ID" value="NZ_CAUCYH010000011.1"/>
</dbReference>
<comment type="caution">
    <text evidence="1">The sequence shown here is derived from an EMBL/GenBank/DDBJ whole genome shotgun (WGS) entry which is preliminary data.</text>
</comment>
<dbReference type="Gene3D" id="2.180.10.10">
    <property type="entry name" value="RHS repeat-associated core"/>
    <property type="match status" value="1"/>
</dbReference>
<reference evidence="1 2" key="1">
    <citation type="journal article" date="2019" name="Nat. Med.">
        <title>A library of human gut bacterial isolates paired with longitudinal multiomics data enables mechanistic microbiome research.</title>
        <authorList>
            <person name="Poyet M."/>
            <person name="Groussin M."/>
            <person name="Gibbons S.M."/>
            <person name="Avila-Pacheco J."/>
            <person name="Jiang X."/>
            <person name="Kearney S.M."/>
            <person name="Perrotta A.R."/>
            <person name="Berdy B."/>
            <person name="Zhao S."/>
            <person name="Lieberman T.D."/>
            <person name="Swanson P.K."/>
            <person name="Smith M."/>
            <person name="Roesemann S."/>
            <person name="Alexander J.E."/>
            <person name="Rich S.A."/>
            <person name="Livny J."/>
            <person name="Vlamakis H."/>
            <person name="Clish C."/>
            <person name="Bullock K."/>
            <person name="Deik A."/>
            <person name="Scott J."/>
            <person name="Pierce K.A."/>
            <person name="Xavier R.J."/>
            <person name="Alm E.J."/>
        </authorList>
    </citation>
    <scope>NUCLEOTIDE SEQUENCE [LARGE SCALE GENOMIC DNA]</scope>
    <source>
        <strain evidence="1 2">BIOML-A2</strain>
    </source>
</reference>
<name>A0A5B3FWD0_9BACT</name>
<sequence length="279" mass="32336">MKQGRFYLAAAILLLASGCEKEDGENTGDSKWTHPLTTTLHRTDPGGEQSTYVITYTYDAKDRLTGTRNSRDGVTETTTSDYVYDGKTVTYTEKTWAGETLWNSQKFKRTYLDDALEKVLEERITDKDDHIIQRICNEYDQQERLVHSLEYSRGNSKVSETKYTYDGKLVICDKYWLKNTGEVSAVSKYIITYSDDELTKPLIHGCLAAEETAERPWDWVRHYSYDYRGRLNGITYEAEGKLVWETRNYVYGNKSLTCENREVHYGTDIITISETTYKH</sequence>
<gene>
    <name evidence="1" type="ORF">F2Y13_14990</name>
</gene>
<evidence type="ECO:0008006" key="3">
    <source>
        <dbReference type="Google" id="ProtNLM"/>
    </source>
</evidence>
<proteinExistence type="predicted"/>
<evidence type="ECO:0000313" key="1">
    <source>
        <dbReference type="EMBL" id="KAA2365500.1"/>
    </source>
</evidence>
<accession>A0A5B3FWD0</accession>
<dbReference type="EMBL" id="VVXK01000035">
    <property type="protein sequence ID" value="KAA2365500.1"/>
    <property type="molecule type" value="Genomic_DNA"/>
</dbReference>
<organism evidence="1 2">
    <name type="scientific">Alistipes shahii</name>
    <dbReference type="NCBI Taxonomy" id="328814"/>
    <lineage>
        <taxon>Bacteria</taxon>
        <taxon>Pseudomonadati</taxon>
        <taxon>Bacteroidota</taxon>
        <taxon>Bacteroidia</taxon>
        <taxon>Bacteroidales</taxon>
        <taxon>Rikenellaceae</taxon>
        <taxon>Alistipes</taxon>
    </lineage>
</organism>
<evidence type="ECO:0000313" key="2">
    <source>
        <dbReference type="Proteomes" id="UP000323567"/>
    </source>
</evidence>
<protein>
    <recommendedName>
        <fullName evidence="3">DUF4595 domain-containing protein</fullName>
    </recommendedName>
</protein>
<dbReference type="Proteomes" id="UP000323567">
    <property type="component" value="Unassembled WGS sequence"/>
</dbReference>